<keyword evidence="1" id="KW-1133">Transmembrane helix</keyword>
<keyword evidence="1" id="KW-0812">Transmembrane</keyword>
<sequence length="317" mass="35412">MRHFLKKHYKWVAIVIVIALITETFVLLLDNNLINPNKEEAAVEMKSDSMMAADISNMTGVTTEEIIKLKDTGLSWNEVLEQLKLTKLVGNDEDRSKRSGLLAESGMDEVTSKLQAQGFQNEDILEAKMLAERLQFQLKELGGGNQPAPAAQVPTASIDKKEEDQQERYEKLLQQFNVADAVYFMLLLEDKVGSAEAVLDEYLIALQLELDLNLYISDQEAYIKARDEKRMSSPSHEMITMSGIELALLEQIQKNNTRIKDNLTTTTQGTAASIDVKDSKGENILPDVPLPVIEDIKPGNPAADVMKEIEAINPNRP</sequence>
<protein>
    <submittedName>
        <fullName evidence="2">Uncharacterized protein</fullName>
    </submittedName>
</protein>
<accession>A0A1I2ID98</accession>
<evidence type="ECO:0000313" key="2">
    <source>
        <dbReference type="EMBL" id="SFF40319.1"/>
    </source>
</evidence>
<feature type="transmembrane region" description="Helical" evidence="1">
    <location>
        <begin position="12"/>
        <end position="29"/>
    </location>
</feature>
<dbReference type="EMBL" id="FONN01000034">
    <property type="protein sequence ID" value="SFF40319.1"/>
    <property type="molecule type" value="Genomic_DNA"/>
</dbReference>
<dbReference type="RefSeq" id="WP_046234635.1">
    <property type="nucleotide sequence ID" value="NZ_FONN01000034.1"/>
</dbReference>
<keyword evidence="1" id="KW-0472">Membrane</keyword>
<reference evidence="3" key="1">
    <citation type="submission" date="2016-10" db="EMBL/GenBank/DDBJ databases">
        <authorList>
            <person name="Varghese N."/>
            <person name="Submissions S."/>
        </authorList>
    </citation>
    <scope>NUCLEOTIDE SEQUENCE [LARGE SCALE GENOMIC DNA]</scope>
    <source>
        <strain evidence="3">CGMCC 1.10223</strain>
    </source>
</reference>
<evidence type="ECO:0000313" key="3">
    <source>
        <dbReference type="Proteomes" id="UP000183410"/>
    </source>
</evidence>
<organism evidence="2 3">
    <name type="scientific">Paenibacillus algorifonticola</name>
    <dbReference type="NCBI Taxonomy" id="684063"/>
    <lineage>
        <taxon>Bacteria</taxon>
        <taxon>Bacillati</taxon>
        <taxon>Bacillota</taxon>
        <taxon>Bacilli</taxon>
        <taxon>Bacillales</taxon>
        <taxon>Paenibacillaceae</taxon>
        <taxon>Paenibacillus</taxon>
    </lineage>
</organism>
<dbReference type="AlphaFoldDB" id="A0A1I2ID98"/>
<name>A0A1I2ID98_9BACL</name>
<proteinExistence type="predicted"/>
<dbReference type="Proteomes" id="UP000183410">
    <property type="component" value="Unassembled WGS sequence"/>
</dbReference>
<keyword evidence="3" id="KW-1185">Reference proteome</keyword>
<dbReference type="OrthoDB" id="2649413at2"/>
<gene>
    <name evidence="2" type="ORF">SAMN04487969_13427</name>
</gene>
<evidence type="ECO:0000256" key="1">
    <source>
        <dbReference type="SAM" id="Phobius"/>
    </source>
</evidence>